<keyword evidence="3" id="KW-1185">Reference proteome</keyword>
<dbReference type="EMBL" id="MU854319">
    <property type="protein sequence ID" value="KAK4044378.1"/>
    <property type="molecule type" value="Genomic_DNA"/>
</dbReference>
<dbReference type="InterPro" id="IPR045518">
    <property type="entry name" value="2EXR"/>
</dbReference>
<reference evidence="3" key="1">
    <citation type="journal article" date="2023" name="Mol. Phylogenet. Evol.">
        <title>Genome-scale phylogeny and comparative genomics of the fungal order Sordariales.</title>
        <authorList>
            <person name="Hensen N."/>
            <person name="Bonometti L."/>
            <person name="Westerberg I."/>
            <person name="Brannstrom I.O."/>
            <person name="Guillou S."/>
            <person name="Cros-Aarteil S."/>
            <person name="Calhoun S."/>
            <person name="Haridas S."/>
            <person name="Kuo A."/>
            <person name="Mondo S."/>
            <person name="Pangilinan J."/>
            <person name="Riley R."/>
            <person name="LaButti K."/>
            <person name="Andreopoulos B."/>
            <person name="Lipzen A."/>
            <person name="Chen C."/>
            <person name="Yan M."/>
            <person name="Daum C."/>
            <person name="Ng V."/>
            <person name="Clum A."/>
            <person name="Steindorff A."/>
            <person name="Ohm R.A."/>
            <person name="Martin F."/>
            <person name="Silar P."/>
            <person name="Natvig D.O."/>
            <person name="Lalanne C."/>
            <person name="Gautier V."/>
            <person name="Ament-Velasquez S.L."/>
            <person name="Kruys A."/>
            <person name="Hutchinson M.I."/>
            <person name="Powell A.J."/>
            <person name="Barry K."/>
            <person name="Miller A.N."/>
            <person name="Grigoriev I.V."/>
            <person name="Debuchy R."/>
            <person name="Gladieux P."/>
            <person name="Hiltunen Thoren M."/>
            <person name="Johannesson H."/>
        </authorList>
    </citation>
    <scope>NUCLEOTIDE SEQUENCE [LARGE SCALE GENOMIC DNA]</scope>
    <source>
        <strain evidence="3">CBS 284.82</strain>
    </source>
</reference>
<evidence type="ECO:0000313" key="2">
    <source>
        <dbReference type="EMBL" id="KAK4044378.1"/>
    </source>
</evidence>
<comment type="caution">
    <text evidence="2">The sequence shown here is derived from an EMBL/GenBank/DDBJ whole genome shotgun (WGS) entry which is preliminary data.</text>
</comment>
<dbReference type="AlphaFoldDB" id="A0AAN6SW90"/>
<gene>
    <name evidence="2" type="ORF">C8A01DRAFT_12215</name>
</gene>
<sequence length="204" mass="24175">MDTFHPFPLLPFELRARIWQLTVEPRTVEVRMLYPRPLGPVRLVSPTPVPAPLQACREARNLKLYQQAFSDIGKSRYVWVNWDMDIISIGTSLFCHFHRAALLFKRLQFERENSAESFYHFEIRDLKPFINVQEIYIVCADGMRAWHQAGEELYHYWHGGDDNLYLIDLHEDGRMMRATEWDKIRDHELREESRQEGTTPAVSL</sequence>
<proteinExistence type="predicted"/>
<evidence type="ECO:0000313" key="3">
    <source>
        <dbReference type="Proteomes" id="UP001303115"/>
    </source>
</evidence>
<dbReference type="PANTHER" id="PTHR35910">
    <property type="entry name" value="2EXR DOMAIN-CONTAINING PROTEIN"/>
    <property type="match status" value="1"/>
</dbReference>
<feature type="domain" description="2EXR" evidence="1">
    <location>
        <begin position="4"/>
        <end position="87"/>
    </location>
</feature>
<evidence type="ECO:0000259" key="1">
    <source>
        <dbReference type="Pfam" id="PF20150"/>
    </source>
</evidence>
<dbReference type="Proteomes" id="UP001303115">
    <property type="component" value="Unassembled WGS sequence"/>
</dbReference>
<dbReference type="Pfam" id="PF20150">
    <property type="entry name" value="2EXR"/>
    <property type="match status" value="1"/>
</dbReference>
<organism evidence="2 3">
    <name type="scientific">Parachaetomium inaequale</name>
    <dbReference type="NCBI Taxonomy" id="2588326"/>
    <lineage>
        <taxon>Eukaryota</taxon>
        <taxon>Fungi</taxon>
        <taxon>Dikarya</taxon>
        <taxon>Ascomycota</taxon>
        <taxon>Pezizomycotina</taxon>
        <taxon>Sordariomycetes</taxon>
        <taxon>Sordariomycetidae</taxon>
        <taxon>Sordariales</taxon>
        <taxon>Chaetomiaceae</taxon>
        <taxon>Parachaetomium</taxon>
    </lineage>
</organism>
<accession>A0AAN6SW90</accession>
<name>A0AAN6SW90_9PEZI</name>
<dbReference type="PANTHER" id="PTHR35910:SF1">
    <property type="entry name" value="2EXR DOMAIN-CONTAINING PROTEIN"/>
    <property type="match status" value="1"/>
</dbReference>
<protein>
    <recommendedName>
        <fullName evidence="1">2EXR domain-containing protein</fullName>
    </recommendedName>
</protein>